<accession>A0A163Y6H6</accession>
<name>A0A163Y6H6_9BRAD</name>
<feature type="region of interest" description="Disordered" evidence="1">
    <location>
        <begin position="28"/>
        <end position="52"/>
    </location>
</feature>
<dbReference type="AlphaFoldDB" id="A0A163Y6H6"/>
<dbReference type="OrthoDB" id="8138682at2"/>
<proteinExistence type="predicted"/>
<dbReference type="Proteomes" id="UP000076574">
    <property type="component" value="Unassembled WGS sequence"/>
</dbReference>
<evidence type="ECO:0000313" key="2">
    <source>
        <dbReference type="EMBL" id="KZD21866.1"/>
    </source>
</evidence>
<feature type="compositionally biased region" description="Basic and acidic residues" evidence="1">
    <location>
        <begin position="213"/>
        <end position="225"/>
    </location>
</feature>
<dbReference type="EMBL" id="LVYV01000034">
    <property type="protein sequence ID" value="KZD21866.1"/>
    <property type="molecule type" value="Genomic_DNA"/>
</dbReference>
<feature type="region of interest" description="Disordered" evidence="1">
    <location>
        <begin position="213"/>
        <end position="235"/>
    </location>
</feature>
<protein>
    <submittedName>
        <fullName evidence="2">Uncharacterized protein</fullName>
    </submittedName>
</protein>
<dbReference type="RefSeq" id="WP_068735909.1">
    <property type="nucleotide sequence ID" value="NZ_LVYV01000034.1"/>
</dbReference>
<gene>
    <name evidence="2" type="ORF">A4A58_12180</name>
</gene>
<sequence length="235" mass="26525">MPYPFAPLFDPRIRVIDSSAEPVTRLRVTDDVDNGPPPVAGGRPKGSKRPHTNATVAGVRRLIEETTLTHREIAARMGVANGTVAKWTRDFGWQRHPFAPAANDKMPTARAGRRLKLRMLGNKLHLLAERCAAELWSSPSVDLDRLIQAMQVLKMARLEYMGNRRPRRRPDGPARTGQDWIDRDTAIRTALKEMRRGGVNIDRIPDEAMALLEDAHTPPEREHPALRPRGPRRRV</sequence>
<evidence type="ECO:0000313" key="3">
    <source>
        <dbReference type="Proteomes" id="UP000076574"/>
    </source>
</evidence>
<evidence type="ECO:0000256" key="1">
    <source>
        <dbReference type="SAM" id="MobiDB-lite"/>
    </source>
</evidence>
<comment type="caution">
    <text evidence="2">The sequence shown here is derived from an EMBL/GenBank/DDBJ whole genome shotgun (WGS) entry which is preliminary data.</text>
</comment>
<keyword evidence="3" id="KW-1185">Reference proteome</keyword>
<organism evidence="2 3">
    <name type="scientific">Tardiphaga robiniae</name>
    <dbReference type="NCBI Taxonomy" id="943830"/>
    <lineage>
        <taxon>Bacteria</taxon>
        <taxon>Pseudomonadati</taxon>
        <taxon>Pseudomonadota</taxon>
        <taxon>Alphaproteobacteria</taxon>
        <taxon>Hyphomicrobiales</taxon>
        <taxon>Nitrobacteraceae</taxon>
        <taxon>Tardiphaga</taxon>
    </lineage>
</organism>
<reference evidence="2 3" key="1">
    <citation type="submission" date="2016-03" db="EMBL/GenBank/DDBJ databases">
        <title>Microsymbionts genomes from the relict species Vavilovia formosa (Stev.) Fed.</title>
        <authorList>
            <person name="Kopat V."/>
            <person name="Chirak E."/>
            <person name="Kimeklis A."/>
            <person name="Andronov E."/>
        </authorList>
    </citation>
    <scope>NUCLEOTIDE SEQUENCE [LARGE SCALE GENOMIC DNA]</scope>
    <source>
        <strain evidence="2 3">Vaf07</strain>
    </source>
</reference>